<dbReference type="InterPro" id="IPR009066">
    <property type="entry name" value="MG_RAP_rcpt_1"/>
</dbReference>
<dbReference type="OrthoDB" id="5817428at2759"/>
<dbReference type="GO" id="GO:0012505">
    <property type="term" value="C:endomembrane system"/>
    <property type="evidence" value="ECO:0007669"/>
    <property type="project" value="TreeGrafter"/>
</dbReference>
<dbReference type="Pfam" id="PF06400">
    <property type="entry name" value="Alpha-2-MRAP_N"/>
    <property type="match status" value="1"/>
</dbReference>
<accession>A0A401TNB7</accession>
<keyword evidence="4" id="KW-1185">Reference proteome</keyword>
<evidence type="ECO:0000313" key="4">
    <source>
        <dbReference type="Proteomes" id="UP000287033"/>
    </source>
</evidence>
<feature type="domain" description="Alpha-2-macroglobulin receptor-associated protein" evidence="2">
    <location>
        <begin position="18"/>
        <end position="64"/>
    </location>
</feature>
<feature type="non-terminal residue" evidence="3">
    <location>
        <position position="64"/>
    </location>
</feature>
<evidence type="ECO:0000313" key="3">
    <source>
        <dbReference type="EMBL" id="GCC44170.1"/>
    </source>
</evidence>
<feature type="signal peptide" evidence="1">
    <location>
        <begin position="1"/>
        <end position="26"/>
    </location>
</feature>
<dbReference type="EMBL" id="BEZZ01129772">
    <property type="protein sequence ID" value="GCC44170.1"/>
    <property type="molecule type" value="Genomic_DNA"/>
</dbReference>
<sequence length="64" mass="7027">MALGGLGLMLLVNACTLLLFPEPAAAQGAAKYSREKNQAPEDEANRAIEFRIAKLNQVWEKAQR</sequence>
<dbReference type="GO" id="GO:0050750">
    <property type="term" value="F:low-density lipoprotein particle receptor binding"/>
    <property type="evidence" value="ECO:0007669"/>
    <property type="project" value="InterPro"/>
</dbReference>
<dbReference type="PANTHER" id="PTHR16560">
    <property type="entry name" value="ALPHA-2-MACROGLOBULIN RECEPTOR-ASSOCIATED PROTEIN"/>
    <property type="match status" value="1"/>
</dbReference>
<dbReference type="GO" id="GO:0048259">
    <property type="term" value="P:regulation of receptor-mediated endocytosis"/>
    <property type="evidence" value="ECO:0007669"/>
    <property type="project" value="TreeGrafter"/>
</dbReference>
<protein>
    <recommendedName>
        <fullName evidence="2">Alpha-2-macroglobulin receptor-associated protein domain-containing protein</fullName>
    </recommendedName>
</protein>
<dbReference type="AlphaFoldDB" id="A0A401TNB7"/>
<dbReference type="Proteomes" id="UP000287033">
    <property type="component" value="Unassembled WGS sequence"/>
</dbReference>
<dbReference type="GO" id="GO:0048019">
    <property type="term" value="F:receptor antagonist activity"/>
    <property type="evidence" value="ECO:0007669"/>
    <property type="project" value="InterPro"/>
</dbReference>
<keyword evidence="1" id="KW-0732">Signal</keyword>
<evidence type="ECO:0000256" key="1">
    <source>
        <dbReference type="SAM" id="SignalP"/>
    </source>
</evidence>
<comment type="caution">
    <text evidence="3">The sequence shown here is derived from an EMBL/GenBank/DDBJ whole genome shotgun (WGS) entry which is preliminary data.</text>
</comment>
<name>A0A401TNB7_CHIPU</name>
<feature type="chain" id="PRO_5019568336" description="Alpha-2-macroglobulin receptor-associated protein domain-containing protein" evidence="1">
    <location>
        <begin position="27"/>
        <end position="64"/>
    </location>
</feature>
<dbReference type="PANTHER" id="PTHR16560:SF2">
    <property type="entry name" value="ALPHA-2-MACROGLOBULIN RECEPTOR-ASSOCIATED PROTEIN"/>
    <property type="match status" value="1"/>
</dbReference>
<evidence type="ECO:0000259" key="2">
    <source>
        <dbReference type="Pfam" id="PF06400"/>
    </source>
</evidence>
<proteinExistence type="predicted"/>
<reference evidence="3 4" key="1">
    <citation type="journal article" date="2018" name="Nat. Ecol. Evol.">
        <title>Shark genomes provide insights into elasmobranch evolution and the origin of vertebrates.</title>
        <authorList>
            <person name="Hara Y"/>
            <person name="Yamaguchi K"/>
            <person name="Onimaru K"/>
            <person name="Kadota M"/>
            <person name="Koyanagi M"/>
            <person name="Keeley SD"/>
            <person name="Tatsumi K"/>
            <person name="Tanaka K"/>
            <person name="Motone F"/>
            <person name="Kageyama Y"/>
            <person name="Nozu R"/>
            <person name="Adachi N"/>
            <person name="Nishimura O"/>
            <person name="Nakagawa R"/>
            <person name="Tanegashima C"/>
            <person name="Kiyatake I"/>
            <person name="Matsumoto R"/>
            <person name="Murakumo K"/>
            <person name="Nishida K"/>
            <person name="Terakita A"/>
            <person name="Kuratani S"/>
            <person name="Sato K"/>
            <person name="Hyodo S Kuraku.S."/>
        </authorList>
    </citation>
    <scope>NUCLEOTIDE SEQUENCE [LARGE SCALE GENOMIC DNA]</scope>
</reference>
<gene>
    <name evidence="3" type="ORF">chiPu_0028349</name>
</gene>
<dbReference type="InterPro" id="IPR038003">
    <property type="entry name" value="A2-macroglobuin_RAP"/>
</dbReference>
<organism evidence="3 4">
    <name type="scientific">Chiloscyllium punctatum</name>
    <name type="common">Brownbanded bambooshark</name>
    <name type="synonym">Hemiscyllium punctatum</name>
    <dbReference type="NCBI Taxonomy" id="137246"/>
    <lineage>
        <taxon>Eukaryota</taxon>
        <taxon>Metazoa</taxon>
        <taxon>Chordata</taxon>
        <taxon>Craniata</taxon>
        <taxon>Vertebrata</taxon>
        <taxon>Chondrichthyes</taxon>
        <taxon>Elasmobranchii</taxon>
        <taxon>Galeomorphii</taxon>
        <taxon>Galeoidea</taxon>
        <taxon>Orectolobiformes</taxon>
        <taxon>Hemiscylliidae</taxon>
        <taxon>Chiloscyllium</taxon>
    </lineage>
</organism>